<evidence type="ECO:0000256" key="1">
    <source>
        <dbReference type="SAM" id="Phobius"/>
    </source>
</evidence>
<evidence type="ECO:0000313" key="2">
    <source>
        <dbReference type="EMBL" id="PPV15893.1"/>
    </source>
</evidence>
<protein>
    <submittedName>
        <fullName evidence="2">Uncharacterized protein</fullName>
    </submittedName>
</protein>
<dbReference type="EMBL" id="LRDH01000096">
    <property type="protein sequence ID" value="PPV15893.1"/>
    <property type="molecule type" value="Genomic_DNA"/>
</dbReference>
<gene>
    <name evidence="2" type="ORF">AWN73_02065</name>
</gene>
<dbReference type="RefSeq" id="WP_043661316.1">
    <property type="nucleotide sequence ID" value="NZ_JSEG01000001.1"/>
</dbReference>
<reference evidence="2 3" key="1">
    <citation type="submission" date="2016-01" db="EMBL/GenBank/DDBJ databases">
        <title>Characterization of the Clostridium difficile lineages that are prevalent in Hong Kong and China.</title>
        <authorList>
            <person name="Kwok J.S.-L."/>
            <person name="Lam W.-Y."/>
            <person name="Ip M."/>
            <person name="Chan T.-F."/>
            <person name="Hawkey P.M."/>
            <person name="Tsui S.K.-W."/>
        </authorList>
    </citation>
    <scope>NUCLEOTIDE SEQUENCE [LARGE SCALE GENOMIC DNA]</scope>
    <source>
        <strain evidence="2 3">300064</strain>
    </source>
</reference>
<comment type="caution">
    <text evidence="2">The sequence shown here is derived from an EMBL/GenBank/DDBJ whole genome shotgun (WGS) entry which is preliminary data.</text>
</comment>
<dbReference type="Proteomes" id="UP000238081">
    <property type="component" value="Unassembled WGS sequence"/>
</dbReference>
<sequence length="139" mass="16147">MRIYKKYKNFIPDSFYIKVSEQKNKKQNILINLFVIFNLIFIPINLKNLSILAEKNVKIDEHESYSGKGSFNLNTIISAIDELFLDDFEDVYINNHAGEIIINNLKIAENINKSKLVEMNEASLIEDEKYKIGVSINEE</sequence>
<dbReference type="AlphaFoldDB" id="A0A0A6PTJ6"/>
<evidence type="ECO:0000313" key="3">
    <source>
        <dbReference type="Proteomes" id="UP000238081"/>
    </source>
</evidence>
<organism evidence="2 3">
    <name type="scientific">Clostridium butyricum</name>
    <dbReference type="NCBI Taxonomy" id="1492"/>
    <lineage>
        <taxon>Bacteria</taxon>
        <taxon>Bacillati</taxon>
        <taxon>Bacillota</taxon>
        <taxon>Clostridia</taxon>
        <taxon>Eubacteriales</taxon>
        <taxon>Clostridiaceae</taxon>
        <taxon>Clostridium</taxon>
    </lineage>
</organism>
<keyword evidence="1" id="KW-1133">Transmembrane helix</keyword>
<name>A0A0A6PTJ6_CLOBU</name>
<keyword evidence="1" id="KW-0812">Transmembrane</keyword>
<keyword evidence="1" id="KW-0472">Membrane</keyword>
<proteinExistence type="predicted"/>
<accession>A0A0A6PTJ6</accession>
<feature type="transmembrane region" description="Helical" evidence="1">
    <location>
        <begin position="29"/>
        <end position="46"/>
    </location>
</feature>